<dbReference type="InterPro" id="IPR002656">
    <property type="entry name" value="Acyl_transf_3_dom"/>
</dbReference>
<name>A0A556N313_9FLAO</name>
<evidence type="ECO:0000259" key="2">
    <source>
        <dbReference type="Pfam" id="PF01757"/>
    </source>
</evidence>
<dbReference type="Proteomes" id="UP000316008">
    <property type="component" value="Unassembled WGS sequence"/>
</dbReference>
<feature type="transmembrane region" description="Helical" evidence="1">
    <location>
        <begin position="256"/>
        <end position="275"/>
    </location>
</feature>
<keyword evidence="3" id="KW-0808">Transferase</keyword>
<feature type="transmembrane region" description="Helical" evidence="1">
    <location>
        <begin position="12"/>
        <end position="29"/>
    </location>
</feature>
<dbReference type="EMBL" id="VLPL01000002">
    <property type="protein sequence ID" value="TSJ46541.1"/>
    <property type="molecule type" value="Genomic_DNA"/>
</dbReference>
<feature type="transmembrane region" description="Helical" evidence="1">
    <location>
        <begin position="212"/>
        <end position="244"/>
    </location>
</feature>
<reference evidence="3 4" key="1">
    <citation type="submission" date="2019-07" db="EMBL/GenBank/DDBJ databases">
        <authorList>
            <person name="Huq M.A."/>
        </authorList>
    </citation>
    <scope>NUCLEOTIDE SEQUENCE [LARGE SCALE GENOMIC DNA]</scope>
    <source>
        <strain evidence="3 4">MAH-3</strain>
    </source>
</reference>
<comment type="caution">
    <text evidence="3">The sequence shown here is derived from an EMBL/GenBank/DDBJ whole genome shotgun (WGS) entry which is preliminary data.</text>
</comment>
<keyword evidence="3" id="KW-0012">Acyltransferase</keyword>
<evidence type="ECO:0000313" key="4">
    <source>
        <dbReference type="Proteomes" id="UP000316008"/>
    </source>
</evidence>
<dbReference type="GO" id="GO:0016020">
    <property type="term" value="C:membrane"/>
    <property type="evidence" value="ECO:0007669"/>
    <property type="project" value="TreeGrafter"/>
</dbReference>
<feature type="transmembrane region" description="Helical" evidence="1">
    <location>
        <begin position="287"/>
        <end position="305"/>
    </location>
</feature>
<feature type="transmembrane region" description="Helical" evidence="1">
    <location>
        <begin position="135"/>
        <end position="157"/>
    </location>
</feature>
<dbReference type="PANTHER" id="PTHR23028:SF131">
    <property type="entry name" value="BLR2367 PROTEIN"/>
    <property type="match status" value="1"/>
</dbReference>
<feature type="transmembrane region" description="Helical" evidence="1">
    <location>
        <begin position="49"/>
        <end position="69"/>
    </location>
</feature>
<keyword evidence="1" id="KW-0812">Transmembrane</keyword>
<protein>
    <submittedName>
        <fullName evidence="3">Acyltransferase</fullName>
    </submittedName>
</protein>
<organism evidence="3 4">
    <name type="scientific">Fluviicola chungangensis</name>
    <dbReference type="NCBI Taxonomy" id="2597671"/>
    <lineage>
        <taxon>Bacteria</taxon>
        <taxon>Pseudomonadati</taxon>
        <taxon>Bacteroidota</taxon>
        <taxon>Flavobacteriia</taxon>
        <taxon>Flavobacteriales</taxon>
        <taxon>Crocinitomicaceae</taxon>
        <taxon>Fluviicola</taxon>
    </lineage>
</organism>
<dbReference type="AlphaFoldDB" id="A0A556N313"/>
<gene>
    <name evidence="3" type="ORF">FO442_05115</name>
</gene>
<keyword evidence="1" id="KW-0472">Membrane</keyword>
<keyword evidence="1" id="KW-1133">Transmembrane helix</keyword>
<dbReference type="GO" id="GO:0016747">
    <property type="term" value="F:acyltransferase activity, transferring groups other than amino-acyl groups"/>
    <property type="evidence" value="ECO:0007669"/>
    <property type="project" value="InterPro"/>
</dbReference>
<proteinExistence type="predicted"/>
<keyword evidence="4" id="KW-1185">Reference proteome</keyword>
<feature type="transmembrane region" description="Helical" evidence="1">
    <location>
        <begin position="90"/>
        <end position="108"/>
    </location>
</feature>
<evidence type="ECO:0000313" key="3">
    <source>
        <dbReference type="EMBL" id="TSJ46541.1"/>
    </source>
</evidence>
<dbReference type="Pfam" id="PF01757">
    <property type="entry name" value="Acyl_transf_3"/>
    <property type="match status" value="1"/>
</dbReference>
<dbReference type="RefSeq" id="WP_186279913.1">
    <property type="nucleotide sequence ID" value="NZ_VLPL01000002.1"/>
</dbReference>
<feature type="transmembrane region" description="Helical" evidence="1">
    <location>
        <begin position="164"/>
        <end position="182"/>
    </location>
</feature>
<dbReference type="GO" id="GO:0000271">
    <property type="term" value="P:polysaccharide biosynthetic process"/>
    <property type="evidence" value="ECO:0007669"/>
    <property type="project" value="TreeGrafter"/>
</dbReference>
<dbReference type="InterPro" id="IPR050879">
    <property type="entry name" value="Acyltransferase_3"/>
</dbReference>
<dbReference type="PANTHER" id="PTHR23028">
    <property type="entry name" value="ACETYLTRANSFERASE"/>
    <property type="match status" value="1"/>
</dbReference>
<sequence length="321" mass="36648">MGKEKKYLGHIESLRALAALMVLVFHFLSFEGVHGFLITNETIRTCSKFGAQGVELFYIISGFVIYYSLTNASFGIQNYPKYLLKRFARIFPPFLGTILLICLVALLWKGNYPYTAKQVLENATLSVDVFNDSEWMNPIFVTLKVEFLFYLIIGFLIIVLRRHVLIYSSVLVAALGSVFFFHSTDLVHNIPFFVAGICCSEIYKSRNQPVNYVLLGCSLLVLYVVFPAEDLVVCIIGIVLILWLKIRSRALEWTGAFSYSLYLTHGLSGGLFLYLTKNEKYLDLNSWLALVLAIGVALTFAYGYYRIIEKHAIRWSKHIKY</sequence>
<accession>A0A556N313</accession>
<evidence type="ECO:0000256" key="1">
    <source>
        <dbReference type="SAM" id="Phobius"/>
    </source>
</evidence>
<feature type="domain" description="Acyltransferase 3" evidence="2">
    <location>
        <begin position="11"/>
        <end position="305"/>
    </location>
</feature>